<evidence type="ECO:0000256" key="10">
    <source>
        <dbReference type="ARBA" id="ARBA00034078"/>
    </source>
</evidence>
<name>A0A1X7VH70_AMPQE</name>
<dbReference type="EnsemblMetazoa" id="Aqu2.1.38812_001">
    <property type="protein sequence ID" value="Aqu2.1.38812_001"/>
    <property type="gene ID" value="Aqu2.1.38812"/>
</dbReference>
<dbReference type="InterPro" id="IPR005107">
    <property type="entry name" value="CO_DH_flav_C"/>
</dbReference>
<sequence length="1274" mass="137436">MASPVKAISFTINGQKVDLSDPSSGTSLNEWIRSQYGLTGTKRMCGEGGCGCCVVSLTKTDLLSNKPVTLAINSCLCPLYSVNGCSITTVEGIGSSKKGFHPVQKKIAELNGTQCGYCTPGMVMNMYSLLQETPKPTKQLVEDSFDGNICRCTGYRSILDSMKSFAVDSDEPQVVDIEDVCPVKCSSCPVMKGSTNWLTQPRTDSDPTWYQPTKLSEAFDIYQANTSTNVKFVSGNTGKGVFKETATIGTYIELSSVQELYNVDIEDTYISVGACITINVLIDILKNNEDKSSSYKPLAEHLKKIANVPVRNVGTWAGNLMLTHDNDNFPSDVFTIMEAAGATVTIAHVGGTGEYPLWDFLNLDMSEKIIVSLQIPYCSPNTVFSTFKIMPRSQNAHAYVNAAFSLVVDPDSKTVKSIPSFVFGGISEHAISAPLTESFMIGKSLKDPNTLKGAMESLSNEIKPNAPPVSASPSYRKNLALSLFYKFYLQALGVSNVNPLYQSAAIPYVRPVSQGSQSYSTDSSKYPVNQPLPKLTATLQASGEAEYTTDIPRRPGELAAAFVVTTQGNAKILSMDTTAAMAMEGAVAVVSAKDIPQNGKNDFMLGLGGDPEIVFATDVSEYAGQAVALALADTQEHALKMAKAVSLTYQTQGKQILTIQDAIDAKSFYDKDPDVHIGDADGAIKGSDHVVNGEVSCGTQYHFTMETQTSFVIPEDDGYTVYSSNQWAQLGQFAVAGILGIPNNKVSVIIKRVGGAYGGKISRASHTAAACALGAYVTQRPVRLHLDLETNMKMVGKRFPYYAKYTVGCNKDGTLNGVKVDIYNNSGCSSNDSSAITGLIFHSIDNTYKCKNWSLSMTACKTNIASNTAARAPGYLPAIFIMESLMDDVARNIGMDVEQFKQANLYKKGDVSYLSYPPKGQVLPYCNIGELWQQISTSADVQNRKSQISDYNKANRWRKRGLSMVPLRYGINWNGANYTIMVSVYTGDGSVSVVHGGVEIGQGVNTKVAQVTASTLGVPLSSVTVVPTNSFTNPNGITTGGSIASELNCLGALNACKSLKARLDKVKEGLKATGASDPTWLQIVQKAFSSGVDLSEKYYVYGTNDYFNAYNPYGVTVSEVEVDVLTGETEILRVDILYDCGQSINPEIDIGQVEGAFVMGLGYFLTERVVFDTDTGVLLTHNTWEYKPPTTKDIPIDFRIELLKDAPNPLGILGSKAVGEPPLCMSSSVLYAMKRAIESARHDAGNDTPFTLSAPATVEDTQQACLVDPTKFAF</sequence>
<dbReference type="Pfam" id="PF01315">
    <property type="entry name" value="Ald_Xan_dh_C"/>
    <property type="match status" value="1"/>
</dbReference>
<comment type="cofactor">
    <cofactor evidence="13">
        <name>[2Fe-2S] cluster</name>
        <dbReference type="ChEBI" id="CHEBI:190135"/>
    </cofactor>
    <text evidence="13">Binds 2 [2Fe-2S] clusters.</text>
</comment>
<feature type="binding site" evidence="13">
    <location>
        <position position="150"/>
    </location>
    <ligand>
        <name>[2Fe-2S] cluster</name>
        <dbReference type="ChEBI" id="CHEBI:190135"/>
        <label>2</label>
    </ligand>
</feature>
<dbReference type="OMA" id="HWYWPKT"/>
<comment type="cofactor">
    <cofactor evidence="1 12">
        <name>FAD</name>
        <dbReference type="ChEBI" id="CHEBI:57692"/>
    </cofactor>
</comment>
<evidence type="ECO:0000256" key="4">
    <source>
        <dbReference type="ARBA" id="ARBA00022714"/>
    </source>
</evidence>
<dbReference type="GO" id="GO:0051537">
    <property type="term" value="F:2 iron, 2 sulfur cluster binding"/>
    <property type="evidence" value="ECO:0007669"/>
    <property type="project" value="UniProtKB-KW"/>
</dbReference>
<dbReference type="SUPFAM" id="SSF47741">
    <property type="entry name" value="CO dehydrogenase ISP C-domain like"/>
    <property type="match status" value="1"/>
</dbReference>
<feature type="domain" description="FAD-binding PCMH-type" evidence="15">
    <location>
        <begin position="202"/>
        <end position="380"/>
    </location>
</feature>
<dbReference type="OrthoDB" id="8300278at2759"/>
<dbReference type="InterPro" id="IPR008274">
    <property type="entry name" value="AldOxase/xan_DH_MoCoBD1"/>
</dbReference>
<dbReference type="InParanoid" id="A0A1X7VH70"/>
<feature type="binding site" evidence="13">
    <location>
        <position position="726"/>
    </location>
    <ligand>
        <name>Mo-molybdopterin</name>
        <dbReference type="ChEBI" id="CHEBI:71302"/>
    </ligand>
    <ligandPart>
        <name>Mo</name>
        <dbReference type="ChEBI" id="CHEBI:28685"/>
    </ligandPart>
</feature>
<evidence type="ECO:0000313" key="17">
    <source>
        <dbReference type="Proteomes" id="UP000007879"/>
    </source>
</evidence>
<dbReference type="Pfam" id="PF01799">
    <property type="entry name" value="Fer2_2"/>
    <property type="match status" value="1"/>
</dbReference>
<dbReference type="InterPro" id="IPR002346">
    <property type="entry name" value="Mopterin_DH_FAD-bd"/>
</dbReference>
<dbReference type="Pfam" id="PF02738">
    <property type="entry name" value="MoCoBD_1"/>
    <property type="match status" value="1"/>
</dbReference>
<feature type="binding site" evidence="13">
    <location>
        <position position="50"/>
    </location>
    <ligand>
        <name>[2Fe-2S] cluster</name>
        <dbReference type="ChEBI" id="CHEBI:190135"/>
        <label>1</label>
    </ligand>
</feature>
<dbReference type="InterPro" id="IPR036884">
    <property type="entry name" value="2Fe-2S-bd_dom_sf"/>
</dbReference>
<dbReference type="Gene3D" id="3.10.20.30">
    <property type="match status" value="1"/>
</dbReference>
<keyword evidence="12" id="KW-0285">Flavoprotein</keyword>
<dbReference type="GO" id="GO:0016491">
    <property type="term" value="F:oxidoreductase activity"/>
    <property type="evidence" value="ECO:0007669"/>
    <property type="project" value="UniProtKB-KW"/>
</dbReference>
<feature type="binding site" evidence="13">
    <location>
        <position position="1041"/>
    </location>
    <ligand>
        <name>Mo-molybdopterin</name>
        <dbReference type="ChEBI" id="CHEBI:71302"/>
    </ligand>
    <ligandPart>
        <name>Mo</name>
        <dbReference type="ChEBI" id="CHEBI:28685"/>
    </ligandPart>
</feature>
<dbReference type="SMART" id="SM01092">
    <property type="entry name" value="CO_deh_flav_C"/>
    <property type="match status" value="1"/>
</dbReference>
<dbReference type="KEGG" id="aqu:100636568"/>
<dbReference type="SUPFAM" id="SSF55447">
    <property type="entry name" value="CO dehydrogenase flavoprotein C-terminal domain-like"/>
    <property type="match status" value="1"/>
</dbReference>
<proteinExistence type="inferred from homology"/>
<dbReference type="PROSITE" id="PS51085">
    <property type="entry name" value="2FE2S_FER_2"/>
    <property type="match status" value="1"/>
</dbReference>
<dbReference type="Gene3D" id="3.30.465.10">
    <property type="match status" value="1"/>
</dbReference>
<dbReference type="FunFam" id="3.30.365.10:FF:000001">
    <property type="entry name" value="Xanthine dehydrogenase oxidase"/>
    <property type="match status" value="1"/>
</dbReference>
<keyword evidence="7 13" id="KW-0408">Iron</keyword>
<evidence type="ECO:0000256" key="3">
    <source>
        <dbReference type="ARBA" id="ARBA00022505"/>
    </source>
</evidence>
<keyword evidence="6" id="KW-0560">Oxidoreductase</keyword>
<dbReference type="PANTHER" id="PTHR11908">
    <property type="entry name" value="XANTHINE DEHYDROGENASE"/>
    <property type="match status" value="1"/>
</dbReference>
<dbReference type="InterPro" id="IPR037165">
    <property type="entry name" value="AldOxase/xan_DH_Mopterin-bd_sf"/>
</dbReference>
<keyword evidence="17" id="KW-1185">Reference proteome</keyword>
<feature type="binding site" evidence="13">
    <location>
        <position position="118"/>
    </location>
    <ligand>
        <name>[2Fe-2S] cluster</name>
        <dbReference type="ChEBI" id="CHEBI:190135"/>
        <label>2</label>
    </ligand>
</feature>
<dbReference type="InterPro" id="IPR046867">
    <property type="entry name" value="AldOxase/xan_DH_MoCoBD2"/>
</dbReference>
<evidence type="ECO:0008006" key="18">
    <source>
        <dbReference type="Google" id="ProtNLM"/>
    </source>
</evidence>
<dbReference type="Gene3D" id="1.10.150.120">
    <property type="entry name" value="[2Fe-2S]-binding domain"/>
    <property type="match status" value="1"/>
</dbReference>
<evidence type="ECO:0000259" key="15">
    <source>
        <dbReference type="PROSITE" id="PS51387"/>
    </source>
</evidence>
<evidence type="ECO:0000313" key="16">
    <source>
        <dbReference type="EnsemblMetazoa" id="Aqu2.1.38812_001"/>
    </source>
</evidence>
<dbReference type="InterPro" id="IPR016166">
    <property type="entry name" value="FAD-bd_PCMH"/>
</dbReference>
<evidence type="ECO:0000256" key="6">
    <source>
        <dbReference type="ARBA" id="ARBA00023002"/>
    </source>
</evidence>
<feature type="active site" description="Proton acceptor" evidence="11">
    <location>
        <position position="1220"/>
    </location>
</feature>
<dbReference type="Pfam" id="PF00111">
    <property type="entry name" value="Fer2"/>
    <property type="match status" value="1"/>
</dbReference>
<dbReference type="SUPFAM" id="SSF54292">
    <property type="entry name" value="2Fe-2S ferredoxin-like"/>
    <property type="match status" value="1"/>
</dbReference>
<feature type="binding site" evidence="13">
    <location>
        <position position="45"/>
    </location>
    <ligand>
        <name>[2Fe-2S] cluster</name>
        <dbReference type="ChEBI" id="CHEBI:190135"/>
        <label>1</label>
    </ligand>
</feature>
<dbReference type="SMART" id="SM01008">
    <property type="entry name" value="Ald_Xan_dh_C"/>
    <property type="match status" value="1"/>
</dbReference>
<dbReference type="GO" id="GO:0071949">
    <property type="term" value="F:FAD binding"/>
    <property type="evidence" value="ECO:0007669"/>
    <property type="project" value="InterPro"/>
</dbReference>
<evidence type="ECO:0000256" key="2">
    <source>
        <dbReference type="ARBA" id="ARBA00006849"/>
    </source>
</evidence>
<dbReference type="Gene3D" id="3.90.1170.50">
    <property type="entry name" value="Aldehyde oxidase/xanthine dehydrogenase, a/b hammerhead"/>
    <property type="match status" value="1"/>
</dbReference>
<feature type="binding site" evidence="13">
    <location>
        <position position="75"/>
    </location>
    <ligand>
        <name>[2Fe-2S] cluster</name>
        <dbReference type="ChEBI" id="CHEBI:190135"/>
        <label>1</label>
    </ligand>
</feature>
<evidence type="ECO:0000256" key="11">
    <source>
        <dbReference type="PIRSR" id="PIRSR000127-1"/>
    </source>
</evidence>
<dbReference type="SUPFAM" id="SSF54665">
    <property type="entry name" value="CO dehydrogenase molybdoprotein N-domain-like"/>
    <property type="match status" value="1"/>
</dbReference>
<dbReference type="Pfam" id="PF00941">
    <property type="entry name" value="FAD_binding_5"/>
    <property type="match status" value="1"/>
</dbReference>
<dbReference type="SUPFAM" id="SSF56003">
    <property type="entry name" value="Molybdenum cofactor-binding domain"/>
    <property type="match status" value="1"/>
</dbReference>
<keyword evidence="8 13" id="KW-0411">Iron-sulfur</keyword>
<dbReference type="InterPro" id="IPR002888">
    <property type="entry name" value="2Fe-2S-bd"/>
</dbReference>
<dbReference type="FunFam" id="3.30.390.50:FF:000003">
    <property type="entry name" value="Aldehyde oxidase1"/>
    <property type="match status" value="1"/>
</dbReference>
<dbReference type="InterPro" id="IPR012675">
    <property type="entry name" value="Beta-grasp_dom_sf"/>
</dbReference>
<dbReference type="PROSITE" id="PS51387">
    <property type="entry name" value="FAD_PCMH"/>
    <property type="match status" value="1"/>
</dbReference>
<dbReference type="PANTHER" id="PTHR11908:SF132">
    <property type="entry name" value="ALDEHYDE OXIDASE 1-RELATED"/>
    <property type="match status" value="1"/>
</dbReference>
<evidence type="ECO:0000256" key="9">
    <source>
        <dbReference type="ARBA" id="ARBA00023027"/>
    </source>
</evidence>
<dbReference type="EnsemblMetazoa" id="XM_019993566.1">
    <property type="protein sequence ID" value="XP_019849125.1"/>
    <property type="gene ID" value="LOC100636568"/>
</dbReference>
<dbReference type="STRING" id="400682.A0A1X7VH70"/>
<organism evidence="16">
    <name type="scientific">Amphimedon queenslandica</name>
    <name type="common">Sponge</name>
    <dbReference type="NCBI Taxonomy" id="400682"/>
    <lineage>
        <taxon>Eukaryota</taxon>
        <taxon>Metazoa</taxon>
        <taxon>Porifera</taxon>
        <taxon>Demospongiae</taxon>
        <taxon>Heteroscleromorpha</taxon>
        <taxon>Haplosclerida</taxon>
        <taxon>Niphatidae</taxon>
        <taxon>Amphimedon</taxon>
    </lineage>
</organism>
<evidence type="ECO:0000259" key="14">
    <source>
        <dbReference type="PROSITE" id="PS51085"/>
    </source>
</evidence>
<gene>
    <name evidence="16" type="primary">100636568</name>
</gene>
<dbReference type="PIRSF" id="PIRSF000127">
    <property type="entry name" value="Xanthine_DH"/>
    <property type="match status" value="1"/>
</dbReference>
<comment type="cofactor">
    <cofactor evidence="13">
        <name>Mo-molybdopterin</name>
        <dbReference type="ChEBI" id="CHEBI:71302"/>
    </cofactor>
    <text evidence="13">Binds 1 Mo-molybdopterin (Mo-MPT) cofactor per subunit.</text>
</comment>
<feature type="domain" description="2Fe-2S ferredoxin-type" evidence="14">
    <location>
        <begin position="6"/>
        <end position="93"/>
    </location>
</feature>
<keyword evidence="12" id="KW-0274">FAD</keyword>
<feature type="binding site" evidence="13">
    <location>
        <position position="115"/>
    </location>
    <ligand>
        <name>[2Fe-2S] cluster</name>
        <dbReference type="ChEBI" id="CHEBI:190135"/>
        <label>2</label>
    </ligand>
</feature>
<reference evidence="17" key="1">
    <citation type="journal article" date="2010" name="Nature">
        <title>The Amphimedon queenslandica genome and the evolution of animal complexity.</title>
        <authorList>
            <person name="Srivastava M."/>
            <person name="Simakov O."/>
            <person name="Chapman J."/>
            <person name="Fahey B."/>
            <person name="Gauthier M.E."/>
            <person name="Mitros T."/>
            <person name="Richards G.S."/>
            <person name="Conaco C."/>
            <person name="Dacre M."/>
            <person name="Hellsten U."/>
            <person name="Larroux C."/>
            <person name="Putnam N.H."/>
            <person name="Stanke M."/>
            <person name="Adamska M."/>
            <person name="Darling A."/>
            <person name="Degnan S.M."/>
            <person name="Oakley T.H."/>
            <person name="Plachetzki D.C."/>
            <person name="Zhai Y."/>
            <person name="Adamski M."/>
            <person name="Calcino A."/>
            <person name="Cummins S.F."/>
            <person name="Goodstein D.M."/>
            <person name="Harris C."/>
            <person name="Jackson D.J."/>
            <person name="Leys S.P."/>
            <person name="Shu S."/>
            <person name="Woodcroft B.J."/>
            <person name="Vervoort M."/>
            <person name="Kosik K.S."/>
            <person name="Manning G."/>
            <person name="Degnan B.M."/>
            <person name="Rokhsar D.S."/>
        </authorList>
    </citation>
    <scope>NUCLEOTIDE SEQUENCE [LARGE SCALE GENOMIC DNA]</scope>
</reference>
<dbReference type="InterPro" id="IPR016169">
    <property type="entry name" value="FAD-bd_PCMH_sub2"/>
</dbReference>
<dbReference type="InterPro" id="IPR036318">
    <property type="entry name" value="FAD-bd_PCMH-like_sf"/>
</dbReference>
<keyword evidence="5 13" id="KW-0479">Metal-binding</keyword>
<dbReference type="InterPro" id="IPR016208">
    <property type="entry name" value="Ald_Oxase/xanthine_DH-like"/>
</dbReference>
<reference evidence="16" key="2">
    <citation type="submission" date="2017-05" db="UniProtKB">
        <authorList>
            <consortium name="EnsemblMetazoa"/>
        </authorList>
    </citation>
    <scope>IDENTIFICATION</scope>
</reference>
<feature type="binding site" evidence="13">
    <location>
        <position position="152"/>
    </location>
    <ligand>
        <name>[2Fe-2S] cluster</name>
        <dbReference type="ChEBI" id="CHEBI:190135"/>
        <label>2</label>
    </ligand>
</feature>
<dbReference type="Pfam" id="PF20256">
    <property type="entry name" value="MoCoBD_2"/>
    <property type="match status" value="1"/>
</dbReference>
<feature type="binding site" evidence="13">
    <location>
        <position position="871"/>
    </location>
    <ligand>
        <name>Mo-molybdopterin</name>
        <dbReference type="ChEBI" id="CHEBI:71302"/>
    </ligand>
    <ligandPart>
        <name>Mo</name>
        <dbReference type="ChEBI" id="CHEBI:28685"/>
    </ligandPart>
</feature>
<dbReference type="InterPro" id="IPR036010">
    <property type="entry name" value="2Fe-2S_ferredoxin-like_sf"/>
</dbReference>
<feature type="binding site" evidence="13">
    <location>
        <position position="53"/>
    </location>
    <ligand>
        <name>[2Fe-2S] cluster</name>
        <dbReference type="ChEBI" id="CHEBI:190135"/>
        <label>1</label>
    </ligand>
</feature>
<keyword evidence="3 13" id="KW-0500">Molybdenum</keyword>
<dbReference type="FunFam" id="3.10.20.30:FF:000012">
    <property type="entry name" value="Xanthine dehydrogenase/oxidase"/>
    <property type="match status" value="1"/>
</dbReference>
<dbReference type="SUPFAM" id="SSF56176">
    <property type="entry name" value="FAD-binding/transporter-associated domain-like"/>
    <property type="match status" value="1"/>
</dbReference>
<dbReference type="InterPro" id="IPR000674">
    <property type="entry name" value="Ald_Oxase/Xan_DH_a/b"/>
</dbReference>
<accession>A0A1X7VH70</accession>
<keyword evidence="9" id="KW-0520">NAD</keyword>
<comment type="similarity">
    <text evidence="2">Belongs to the xanthine dehydrogenase family.</text>
</comment>
<dbReference type="InterPro" id="IPR001041">
    <property type="entry name" value="2Fe-2S_ferredoxin-type"/>
</dbReference>
<comment type="cofactor">
    <cofactor evidence="10">
        <name>[2Fe-2S] cluster</name>
        <dbReference type="ChEBI" id="CHEBI:190135"/>
    </cofactor>
</comment>
<dbReference type="Gene3D" id="3.30.390.50">
    <property type="entry name" value="CO dehydrogenase flavoprotein, C-terminal domain"/>
    <property type="match status" value="1"/>
</dbReference>
<keyword evidence="4 13" id="KW-0001">2Fe-2S</keyword>
<protein>
    <recommendedName>
        <fullName evidence="18">FAD-binding PCMH-type domain-containing protein</fullName>
    </recommendedName>
</protein>
<feature type="binding site" evidence="12">
    <location>
        <position position="388"/>
    </location>
    <ligand>
        <name>FAD</name>
        <dbReference type="ChEBI" id="CHEBI:57692"/>
    </ligand>
</feature>
<evidence type="ECO:0000256" key="8">
    <source>
        <dbReference type="ARBA" id="ARBA00023014"/>
    </source>
</evidence>
<dbReference type="GO" id="GO:0005506">
    <property type="term" value="F:iron ion binding"/>
    <property type="evidence" value="ECO:0007669"/>
    <property type="project" value="InterPro"/>
</dbReference>
<dbReference type="Gene3D" id="3.30.365.10">
    <property type="entry name" value="Aldehyde oxidase/xanthine dehydrogenase, molybdopterin binding domain"/>
    <property type="match status" value="4"/>
</dbReference>
<dbReference type="eggNOG" id="KOG0430">
    <property type="taxonomic scope" value="Eukaryota"/>
</dbReference>
<evidence type="ECO:0000256" key="12">
    <source>
        <dbReference type="PIRSR" id="PIRSR000127-2"/>
    </source>
</evidence>
<dbReference type="AlphaFoldDB" id="A0A1X7VH70"/>
<evidence type="ECO:0000256" key="7">
    <source>
        <dbReference type="ARBA" id="ARBA00023004"/>
    </source>
</evidence>
<evidence type="ECO:0000256" key="1">
    <source>
        <dbReference type="ARBA" id="ARBA00001974"/>
    </source>
</evidence>
<dbReference type="InterPro" id="IPR036683">
    <property type="entry name" value="CO_DH_flav_C_dom_sf"/>
</dbReference>
<evidence type="ECO:0000256" key="5">
    <source>
        <dbReference type="ARBA" id="ARBA00022723"/>
    </source>
</evidence>
<evidence type="ECO:0000256" key="13">
    <source>
        <dbReference type="PIRSR" id="PIRSR000127-3"/>
    </source>
</evidence>
<dbReference type="Pfam" id="PF03450">
    <property type="entry name" value="CO_deh_flav_C"/>
    <property type="match status" value="1"/>
</dbReference>
<dbReference type="Proteomes" id="UP000007879">
    <property type="component" value="Unassembled WGS sequence"/>
</dbReference>
<dbReference type="InterPro" id="IPR036856">
    <property type="entry name" value="Ald_Oxase/Xan_DH_a/b_sf"/>
</dbReference>